<accession>A0A4R3ZBH0</accession>
<proteinExistence type="predicted"/>
<dbReference type="GeneID" id="98914086"/>
<dbReference type="AlphaFoldDB" id="A0A4R3ZBH0"/>
<name>A0A4R3ZBH0_9FIRM</name>
<gene>
    <name evidence="1" type="ORF">EDD60_101263</name>
</gene>
<dbReference type="EMBL" id="SMCQ01000001">
    <property type="protein sequence ID" value="TCW02957.1"/>
    <property type="molecule type" value="Genomic_DNA"/>
</dbReference>
<evidence type="ECO:0000313" key="1">
    <source>
        <dbReference type="EMBL" id="TCW02957.1"/>
    </source>
</evidence>
<dbReference type="RefSeq" id="WP_066451387.1">
    <property type="nucleotide sequence ID" value="NZ_JANKBF010000002.1"/>
</dbReference>
<evidence type="ECO:0000313" key="2">
    <source>
        <dbReference type="Proteomes" id="UP000295515"/>
    </source>
</evidence>
<comment type="caution">
    <text evidence="1">The sequence shown here is derived from an EMBL/GenBank/DDBJ whole genome shotgun (WGS) entry which is preliminary data.</text>
</comment>
<protein>
    <submittedName>
        <fullName evidence="1">Uncharacterized protein</fullName>
    </submittedName>
</protein>
<sequence length="285" mass="33137">MRVKSRLSPYPILDNYGDDYVNSSFDAEYEMTTQFSEIYAKIRFHLENKEIEELIKNEKAQYLVHVECPSTCFRMKFSSTENEIEFKLSSVNLAKILEIRTFIVLTQDIKNFKSVDFHPDYLGETFNLFKHQIIAIGTGKNYILNKDDRDLESLPSVIQIMKTSDKKGSLTVNTDSDNYIMVGLSEDVYELYARLGKNTYKSTAFSLVLLPALMIVLQRMHANKDDEDYKSRHWFQVINSILENNKQKLDDITIENDTLLMVCQSIFADPISRSFKELDSCSERM</sequence>
<reference evidence="1 2" key="1">
    <citation type="submission" date="2019-03" db="EMBL/GenBank/DDBJ databases">
        <title>Genomic Encyclopedia of Type Strains, Phase IV (KMG-IV): sequencing the most valuable type-strain genomes for metagenomic binning, comparative biology and taxonomic classification.</title>
        <authorList>
            <person name="Goeker M."/>
        </authorList>
    </citation>
    <scope>NUCLEOTIDE SEQUENCE [LARGE SCALE GENOMIC DNA]</scope>
    <source>
        <strain evidence="1 2">DSM 29487</strain>
    </source>
</reference>
<keyword evidence="2" id="KW-1185">Reference proteome</keyword>
<organism evidence="1 2">
    <name type="scientific">Longibaculum muris</name>
    <dbReference type="NCBI Taxonomy" id="1796628"/>
    <lineage>
        <taxon>Bacteria</taxon>
        <taxon>Bacillati</taxon>
        <taxon>Bacillota</taxon>
        <taxon>Erysipelotrichia</taxon>
        <taxon>Erysipelotrichales</taxon>
        <taxon>Coprobacillaceae</taxon>
        <taxon>Longibaculum</taxon>
    </lineage>
</organism>
<dbReference type="Proteomes" id="UP000295515">
    <property type="component" value="Unassembled WGS sequence"/>
</dbReference>